<dbReference type="Proteomes" id="UP000023268">
    <property type="component" value="Unassembled WGS sequence"/>
</dbReference>
<sequence>MAGMSHLHSRVHALPALLGGLLLSLAFAPANAETLMERRSAIQKGTNQGVVIVPARPDTDASTTDAAGTEQRTGLGAIFNKLPPPSGCPMEVARNGGCPDQGLTLPTGEPSSSNKPSVGR</sequence>
<accession>A0A016XP45</accession>
<reference evidence="3 4" key="1">
    <citation type="submission" date="2014-02" db="EMBL/GenBank/DDBJ databases">
        <title>Draft Genome of Hylemonella gracilis isolated from the Niagara River.</title>
        <authorList>
            <person name="Pawlowski D.R."/>
            <person name="Koudelka G.B."/>
        </authorList>
    </citation>
    <scope>NUCLEOTIDE SEQUENCE [LARGE SCALE GENOMIC DNA]</scope>
    <source>
        <strain evidence="3 4">Niagara R</strain>
    </source>
</reference>
<dbReference type="AlphaFoldDB" id="A0A016XP45"/>
<name>A0A016XP45_9BURK</name>
<protein>
    <submittedName>
        <fullName evidence="3">Uncharacterized protein</fullName>
    </submittedName>
</protein>
<dbReference type="EMBL" id="JEMG01000001">
    <property type="protein sequence ID" value="EYC52983.1"/>
    <property type="molecule type" value="Genomic_DNA"/>
</dbReference>
<feature type="compositionally biased region" description="Polar residues" evidence="1">
    <location>
        <begin position="109"/>
        <end position="120"/>
    </location>
</feature>
<dbReference type="STRING" id="1458275.AZ34_17485"/>
<proteinExistence type="predicted"/>
<feature type="chain" id="PRO_5001495569" evidence="2">
    <location>
        <begin position="33"/>
        <end position="120"/>
    </location>
</feature>
<evidence type="ECO:0000313" key="3">
    <source>
        <dbReference type="EMBL" id="EYC52983.1"/>
    </source>
</evidence>
<evidence type="ECO:0000256" key="2">
    <source>
        <dbReference type="SAM" id="SignalP"/>
    </source>
</evidence>
<evidence type="ECO:0000256" key="1">
    <source>
        <dbReference type="SAM" id="MobiDB-lite"/>
    </source>
</evidence>
<gene>
    <name evidence="3" type="ORF">AZ34_17485</name>
</gene>
<comment type="caution">
    <text evidence="3">The sequence shown here is derived from an EMBL/GenBank/DDBJ whole genome shotgun (WGS) entry which is preliminary data.</text>
</comment>
<organism evidence="3 4">
    <name type="scientific">Hylemonella gracilis str. Niagara R</name>
    <dbReference type="NCBI Taxonomy" id="1458275"/>
    <lineage>
        <taxon>Bacteria</taxon>
        <taxon>Pseudomonadati</taxon>
        <taxon>Pseudomonadota</taxon>
        <taxon>Betaproteobacteria</taxon>
        <taxon>Burkholderiales</taxon>
        <taxon>Comamonadaceae</taxon>
        <taxon>Hylemonella</taxon>
    </lineage>
</organism>
<feature type="region of interest" description="Disordered" evidence="1">
    <location>
        <begin position="51"/>
        <end position="120"/>
    </location>
</feature>
<feature type="signal peptide" evidence="2">
    <location>
        <begin position="1"/>
        <end position="32"/>
    </location>
</feature>
<evidence type="ECO:0000313" key="4">
    <source>
        <dbReference type="Proteomes" id="UP000023268"/>
    </source>
</evidence>
<keyword evidence="2" id="KW-0732">Signal</keyword>